<reference evidence="4 5" key="1">
    <citation type="submission" date="2017-01" db="EMBL/GenBank/DDBJ databases">
        <title>Genome Sequencing of a Marine Spirillum, Oceanospirillum multiglobuliferum ATCC 33336, from Japan.</title>
        <authorList>
            <person name="Carney J.G."/>
            <person name="Trachtenberg A.M."/>
            <person name="Rheaume B.A."/>
            <person name="Linnane J.D."/>
            <person name="Pitts N.L."/>
            <person name="Mykles D.L."/>
            <person name="Maclea K.S."/>
        </authorList>
    </citation>
    <scope>NUCLEOTIDE SEQUENCE [LARGE SCALE GENOMIC DNA]</scope>
    <source>
        <strain evidence="4 5">ATCC 33336</strain>
    </source>
</reference>
<dbReference type="Pfam" id="PF07687">
    <property type="entry name" value="M20_dimer"/>
    <property type="match status" value="1"/>
</dbReference>
<dbReference type="SUPFAM" id="SSF55031">
    <property type="entry name" value="Bacterial exopeptidase dimerisation domain"/>
    <property type="match status" value="1"/>
</dbReference>
<dbReference type="CDD" id="cd05666">
    <property type="entry name" value="M20_Acy1-like"/>
    <property type="match status" value="1"/>
</dbReference>
<evidence type="ECO:0000313" key="5">
    <source>
        <dbReference type="Proteomes" id="UP000191418"/>
    </source>
</evidence>
<dbReference type="InterPro" id="IPR036264">
    <property type="entry name" value="Bact_exopeptidase_dim_dom"/>
</dbReference>
<accession>A0A1V4T6R3</accession>
<dbReference type="InterPro" id="IPR002933">
    <property type="entry name" value="Peptidase_M20"/>
</dbReference>
<feature type="binding site" evidence="2">
    <location>
        <position position="124"/>
    </location>
    <ligand>
        <name>Mn(2+)</name>
        <dbReference type="ChEBI" id="CHEBI:29035"/>
        <label>2</label>
    </ligand>
</feature>
<feature type="binding site" evidence="2">
    <location>
        <position position="150"/>
    </location>
    <ligand>
        <name>Mn(2+)</name>
        <dbReference type="ChEBI" id="CHEBI:29035"/>
        <label>2</label>
    </ligand>
</feature>
<dbReference type="GO" id="GO:0019877">
    <property type="term" value="P:diaminopimelate biosynthetic process"/>
    <property type="evidence" value="ECO:0007669"/>
    <property type="project" value="UniProtKB-ARBA"/>
</dbReference>
<keyword evidence="1" id="KW-0378">Hydrolase</keyword>
<dbReference type="Pfam" id="PF01546">
    <property type="entry name" value="Peptidase_M20"/>
    <property type="match status" value="1"/>
</dbReference>
<dbReference type="Proteomes" id="UP000191418">
    <property type="component" value="Unassembled WGS sequence"/>
</dbReference>
<dbReference type="PIRSF" id="PIRSF005962">
    <property type="entry name" value="Pept_M20D_amidohydro"/>
    <property type="match status" value="1"/>
</dbReference>
<evidence type="ECO:0000256" key="2">
    <source>
        <dbReference type="PIRSR" id="PIRSR005962-1"/>
    </source>
</evidence>
<comment type="caution">
    <text evidence="4">The sequence shown here is derived from an EMBL/GenBank/DDBJ whole genome shotgun (WGS) entry which is preliminary data.</text>
</comment>
<sequence length="379" mass="40880">MIEWRHHIHAHPELSFAEFKTAELVTRLLKEWGIEVSTQWAETGVVGRIKGLAGEGPTIALRADMDALPLTEKNTFAHKSCHEGKMHACGHDGHTTMLLGAARYLAEHPNFAGEVVLIFQPAEEGEGGARVMVNQGLFDQYPSDYVFGLHNWPGLAAGEIAVHDGPVMAGMDTFDIIIDGNGTHGAMPHMGTDPVVIAAQIITALQTIISRNISPLESGVISITQMEAGTAATIIPDTVTLRGTTRALDNESHQYLHKRMIDLVHGICEGYGATGRVIFGGTYPATVNSRAASRALETVAIGLLGDDKVHNKLAPSMGAEDFSFFLQAVPGCYFWIGNGPTEGTCSLHSPHYDFNDQILAIGASLWVSLIYQHGLVKKI</sequence>
<dbReference type="FunFam" id="3.30.70.360:FF:000001">
    <property type="entry name" value="N-acetyldiaminopimelate deacetylase"/>
    <property type="match status" value="1"/>
</dbReference>
<keyword evidence="2" id="KW-0464">Manganese</keyword>
<protein>
    <submittedName>
        <fullName evidence="4">Peptidase M20</fullName>
    </submittedName>
</protein>
<dbReference type="GO" id="GO:0046872">
    <property type="term" value="F:metal ion binding"/>
    <property type="evidence" value="ECO:0007669"/>
    <property type="project" value="UniProtKB-KW"/>
</dbReference>
<proteinExistence type="predicted"/>
<dbReference type="InterPro" id="IPR017439">
    <property type="entry name" value="Amidohydrolase"/>
</dbReference>
<evidence type="ECO:0000256" key="1">
    <source>
        <dbReference type="ARBA" id="ARBA00022801"/>
    </source>
</evidence>
<dbReference type="EMBL" id="MTSM01000008">
    <property type="protein sequence ID" value="OPX55644.1"/>
    <property type="molecule type" value="Genomic_DNA"/>
</dbReference>
<dbReference type="STRING" id="64969.SAMN02745127_01458"/>
<organism evidence="4 5">
    <name type="scientific">Oceanospirillum multiglobuliferum</name>
    <dbReference type="NCBI Taxonomy" id="64969"/>
    <lineage>
        <taxon>Bacteria</taxon>
        <taxon>Pseudomonadati</taxon>
        <taxon>Pseudomonadota</taxon>
        <taxon>Gammaproteobacteria</taxon>
        <taxon>Oceanospirillales</taxon>
        <taxon>Oceanospirillaceae</taxon>
        <taxon>Oceanospirillum</taxon>
    </lineage>
</organism>
<dbReference type="AlphaFoldDB" id="A0A1V4T6R3"/>
<dbReference type="InterPro" id="IPR011650">
    <property type="entry name" value="Peptidase_M20_dimer"/>
</dbReference>
<dbReference type="PANTHER" id="PTHR11014">
    <property type="entry name" value="PEPTIDASE M20 FAMILY MEMBER"/>
    <property type="match status" value="1"/>
</dbReference>
<comment type="cofactor">
    <cofactor evidence="2">
        <name>Mn(2+)</name>
        <dbReference type="ChEBI" id="CHEBI:29035"/>
    </cofactor>
    <text evidence="2">The Mn(2+) ion enhances activity.</text>
</comment>
<feature type="binding site" evidence="2">
    <location>
        <position position="91"/>
    </location>
    <ligand>
        <name>Mn(2+)</name>
        <dbReference type="ChEBI" id="CHEBI:29035"/>
        <label>2</label>
    </ligand>
</feature>
<evidence type="ECO:0000259" key="3">
    <source>
        <dbReference type="Pfam" id="PF07687"/>
    </source>
</evidence>
<dbReference type="Gene3D" id="3.30.70.360">
    <property type="match status" value="1"/>
</dbReference>
<feature type="binding site" evidence="2">
    <location>
        <position position="348"/>
    </location>
    <ligand>
        <name>Mn(2+)</name>
        <dbReference type="ChEBI" id="CHEBI:29035"/>
        <label>2</label>
    </ligand>
</feature>
<dbReference type="GO" id="GO:0050118">
    <property type="term" value="F:N-acetyldiaminopimelate deacetylase activity"/>
    <property type="evidence" value="ECO:0007669"/>
    <property type="project" value="UniProtKB-ARBA"/>
</dbReference>
<dbReference type="Gene3D" id="3.40.630.10">
    <property type="entry name" value="Zn peptidases"/>
    <property type="match status" value="1"/>
</dbReference>
<dbReference type="PANTHER" id="PTHR11014:SF63">
    <property type="entry name" value="METALLOPEPTIDASE, PUTATIVE (AFU_ORTHOLOGUE AFUA_6G09600)-RELATED"/>
    <property type="match status" value="1"/>
</dbReference>
<keyword evidence="2" id="KW-0479">Metal-binding</keyword>
<feature type="binding site" evidence="2">
    <location>
        <position position="89"/>
    </location>
    <ligand>
        <name>Mn(2+)</name>
        <dbReference type="ChEBI" id="CHEBI:29035"/>
        <label>2</label>
    </ligand>
</feature>
<dbReference type="SUPFAM" id="SSF53187">
    <property type="entry name" value="Zn-dependent exopeptidases"/>
    <property type="match status" value="1"/>
</dbReference>
<name>A0A1V4T6R3_9GAMM</name>
<feature type="domain" description="Peptidase M20 dimerisation" evidence="3">
    <location>
        <begin position="170"/>
        <end position="264"/>
    </location>
</feature>
<keyword evidence="5" id="KW-1185">Reference proteome</keyword>
<evidence type="ECO:0000313" key="4">
    <source>
        <dbReference type="EMBL" id="OPX55644.1"/>
    </source>
</evidence>
<dbReference type="NCBIfam" id="TIGR01891">
    <property type="entry name" value="amidohydrolases"/>
    <property type="match status" value="1"/>
</dbReference>
<gene>
    <name evidence="4" type="ORF">BTE48_08150</name>
</gene>